<evidence type="ECO:0000256" key="1">
    <source>
        <dbReference type="SAM" id="MobiDB-lite"/>
    </source>
</evidence>
<evidence type="ECO:0000313" key="4">
    <source>
        <dbReference type="Proteomes" id="UP001168528"/>
    </source>
</evidence>
<evidence type="ECO:0000259" key="2">
    <source>
        <dbReference type="Pfam" id="PF12770"/>
    </source>
</evidence>
<proteinExistence type="predicted"/>
<name>A0ABT8QZ11_9BACT</name>
<dbReference type="InterPro" id="IPR024983">
    <property type="entry name" value="CHAT_dom"/>
</dbReference>
<dbReference type="Pfam" id="PF12770">
    <property type="entry name" value="CHAT"/>
    <property type="match status" value="1"/>
</dbReference>
<dbReference type="PANTHER" id="PTHR37835">
    <property type="entry name" value="ALPHA-CLOSTRIPAIN"/>
    <property type="match status" value="1"/>
</dbReference>
<protein>
    <submittedName>
        <fullName evidence="3">Clostripain-related cysteine peptidase</fullName>
    </submittedName>
</protein>
<comment type="caution">
    <text evidence="3">The sequence shown here is derived from an EMBL/GenBank/DDBJ whole genome shotgun (WGS) entry which is preliminary data.</text>
</comment>
<dbReference type="RefSeq" id="WP_302035446.1">
    <property type="nucleotide sequence ID" value="NZ_JAUKPO010000001.1"/>
</dbReference>
<dbReference type="Proteomes" id="UP001168528">
    <property type="component" value="Unassembled WGS sequence"/>
</dbReference>
<reference evidence="3" key="1">
    <citation type="submission" date="2023-07" db="EMBL/GenBank/DDBJ databases">
        <title>The genome sequence of Rhodocytophaga aerolata KACC 12507.</title>
        <authorList>
            <person name="Zhang X."/>
        </authorList>
    </citation>
    <scope>NUCLEOTIDE SEQUENCE</scope>
    <source>
        <strain evidence="3">KACC 12507</strain>
    </source>
</reference>
<dbReference type="InterPro" id="IPR005077">
    <property type="entry name" value="Peptidase_C11"/>
</dbReference>
<dbReference type="Pfam" id="PF03415">
    <property type="entry name" value="Peptidase_C11"/>
    <property type="match status" value="1"/>
</dbReference>
<dbReference type="PANTHER" id="PTHR37835:SF1">
    <property type="entry name" value="ALPHA-CLOSTRIPAIN"/>
    <property type="match status" value="1"/>
</dbReference>
<sequence>MRFFITAIFFFVFTFQLSAQKDWTIMVYVAADNNLDPYAELDLIEMLKPKLPDNINLLVQLDKSNNTDWADWITCRRFEIENGLKYKTEYLEDIGEINTGDPKELTKFIDWSVAKFPAKKYGLIIWNHGDGWRKQNFVEEKRPDPIFKAIASDDNGGDKLYMHEVSEALKKCKSNFKQNKLEFIGFDACLMSMLEVWYEVKDFAKYGVGSEDLEPGLGWPYDKLVESLSKPEFNDTKKLVQSLVKNYGNYYIDNSDKFQYTQSSIDLSQVSKFATDLSALSICLLKYPEIIKVARQNCNTPYGYQKEDAWPNGIDLKKFLLEYKTNSNDEQLNTSIAELLKLFDKLVLNNVSDKVNKDKRGSYGLAIYFPESVQIFKLDPDGSAYSKNNTDNPVAFVKNEKWVDFLNAYYKSSGKDRVGQQLTSPLNPEPSDAEIALYKKIQSAYSGKHSAQSEKLSTLLLDFKESFHQDTLNFVKSLSNVLLPFFETQEYGLVDTYELQPMINALESSLNTSYLRKFTGYLMGMYLWVDEQNSNGELNPPAYGILSVIGELTWPLEKDPINHMLLNMMLADNYARLQRFWLGDNRQVRTALNSEITEADDKEDYDRDRCYLRAKHYYDRSLDFINSLSPGDARVPALKFFTYYGLTKLSSNYFFLHDSTLYYIKQLESVIPDFLKIEPVQNSEYLSIYQMKINALYADKNYIAIQNIASEYYKYIEIEKPSDKILLSNGVMDLEEAGSASELFPNARLIASPALENNDVKALNRIVSVLFKQRKTVNPYAFIEAFEHKRWIESPLNSQVVGMPQESKILRLVSDLSAITKFEYDRVQSREILPFEIDTNKVANKNYVYFHFSYADRAMYVLMKSDSKYSVDTIAYSEAFDFNYQRERSMEKQYELARETRIYNVIDNFFVSAKSKEIIVIPDHFLFQIPLDGMSDGRGNYLVDKYAFTYTFNLRKATYHPFSMINKRMLCISSPKSFTTIFPYLQNGLGESEAIKENLDNQLKLDIISGESATDISINNKIKNYDILHFATHSYFTAQRPFASGIVLSKTTEPIDSGGSFGSAQSTSNTSLDNSKSSASSSYSDGIITAYELLNALKGSDPISLVTLSSCESANGTLVSNGSLGLTYTLLQCNVSNVISSVLKVNDAVGKSFMTKFYNQLSIGKDLVSSLHESKLSIKKQYPSRLFWNTFNLYVP</sequence>
<keyword evidence="4" id="KW-1185">Reference proteome</keyword>
<organism evidence="3 4">
    <name type="scientific">Rhodocytophaga aerolata</name>
    <dbReference type="NCBI Taxonomy" id="455078"/>
    <lineage>
        <taxon>Bacteria</taxon>
        <taxon>Pseudomonadati</taxon>
        <taxon>Bacteroidota</taxon>
        <taxon>Cytophagia</taxon>
        <taxon>Cytophagales</taxon>
        <taxon>Rhodocytophagaceae</taxon>
        <taxon>Rhodocytophaga</taxon>
    </lineage>
</organism>
<accession>A0ABT8QZ11</accession>
<dbReference type="Gene3D" id="3.40.50.11970">
    <property type="match status" value="1"/>
</dbReference>
<feature type="compositionally biased region" description="Low complexity" evidence="1">
    <location>
        <begin position="1066"/>
        <end position="1081"/>
    </location>
</feature>
<feature type="region of interest" description="Disordered" evidence="1">
    <location>
        <begin position="1058"/>
        <end position="1081"/>
    </location>
</feature>
<feature type="domain" description="CHAT" evidence="2">
    <location>
        <begin position="912"/>
        <end position="1191"/>
    </location>
</feature>
<gene>
    <name evidence="3" type="ORF">Q0590_00185</name>
</gene>
<dbReference type="EMBL" id="JAUKPO010000001">
    <property type="protein sequence ID" value="MDO1444641.1"/>
    <property type="molecule type" value="Genomic_DNA"/>
</dbReference>
<evidence type="ECO:0000313" key="3">
    <source>
        <dbReference type="EMBL" id="MDO1444641.1"/>
    </source>
</evidence>